<comment type="caution">
    <text evidence="1">The sequence shown here is derived from an EMBL/GenBank/DDBJ whole genome shotgun (WGS) entry which is preliminary data.</text>
</comment>
<keyword evidence="2" id="KW-1185">Reference proteome</keyword>
<organism evidence="1 2">
    <name type="scientific">Trichonephila inaurata madagascariensis</name>
    <dbReference type="NCBI Taxonomy" id="2747483"/>
    <lineage>
        <taxon>Eukaryota</taxon>
        <taxon>Metazoa</taxon>
        <taxon>Ecdysozoa</taxon>
        <taxon>Arthropoda</taxon>
        <taxon>Chelicerata</taxon>
        <taxon>Arachnida</taxon>
        <taxon>Araneae</taxon>
        <taxon>Araneomorphae</taxon>
        <taxon>Entelegynae</taxon>
        <taxon>Araneoidea</taxon>
        <taxon>Nephilidae</taxon>
        <taxon>Trichonephila</taxon>
        <taxon>Trichonephila inaurata</taxon>
    </lineage>
</organism>
<reference evidence="1" key="1">
    <citation type="submission" date="2020-08" db="EMBL/GenBank/DDBJ databases">
        <title>Multicomponent nature underlies the extraordinary mechanical properties of spider dragline silk.</title>
        <authorList>
            <person name="Kono N."/>
            <person name="Nakamura H."/>
            <person name="Mori M."/>
            <person name="Yoshida Y."/>
            <person name="Ohtoshi R."/>
            <person name="Malay A.D."/>
            <person name="Moran D.A.P."/>
            <person name="Tomita M."/>
            <person name="Numata K."/>
            <person name="Arakawa K."/>
        </authorList>
    </citation>
    <scope>NUCLEOTIDE SEQUENCE</scope>
</reference>
<evidence type="ECO:0000313" key="1">
    <source>
        <dbReference type="EMBL" id="GFY63916.1"/>
    </source>
</evidence>
<feature type="non-terminal residue" evidence="1">
    <location>
        <position position="122"/>
    </location>
</feature>
<name>A0A8X6Y3C4_9ARAC</name>
<dbReference type="Proteomes" id="UP000886998">
    <property type="component" value="Unassembled WGS sequence"/>
</dbReference>
<evidence type="ECO:0000313" key="2">
    <source>
        <dbReference type="Proteomes" id="UP000886998"/>
    </source>
</evidence>
<gene>
    <name evidence="1" type="primary">AVEN_211794_1</name>
    <name evidence="1" type="ORF">TNIN_80411</name>
</gene>
<protein>
    <submittedName>
        <fullName evidence="1">CCHC-type domain-containing protein</fullName>
    </submittedName>
</protein>
<accession>A0A8X6Y3C4</accession>
<sequence length="122" mass="14017">MGGINMPEDQKILHLMKGMAEDLYQVLINREVSTVDKFVTCCREVDAMRKKRVVTLQYARPPNVTPISIANEEDQSDLIRRIAIEEIEKVLPRIATCINNCPSYLESIIREEVRNNLTSLTR</sequence>
<proteinExistence type="predicted"/>
<dbReference type="EMBL" id="BMAV01014978">
    <property type="protein sequence ID" value="GFY63916.1"/>
    <property type="molecule type" value="Genomic_DNA"/>
</dbReference>
<dbReference type="AlphaFoldDB" id="A0A8X6Y3C4"/>
<dbReference type="OrthoDB" id="6431693at2759"/>